<proteinExistence type="predicted"/>
<feature type="region of interest" description="Disordered" evidence="1">
    <location>
        <begin position="24"/>
        <end position="43"/>
    </location>
</feature>
<accession>A0A182HHB1</accession>
<evidence type="ECO:0000256" key="1">
    <source>
        <dbReference type="SAM" id="MobiDB-lite"/>
    </source>
</evidence>
<evidence type="ECO:0000313" key="3">
    <source>
        <dbReference type="Proteomes" id="UP000075840"/>
    </source>
</evidence>
<name>A0A182HHB1_ANOAR</name>
<protein>
    <submittedName>
        <fullName evidence="2">Uncharacterized protein</fullName>
    </submittedName>
</protein>
<reference evidence="2" key="1">
    <citation type="submission" date="2022-08" db="UniProtKB">
        <authorList>
            <consortium name="EnsemblMetazoa"/>
        </authorList>
    </citation>
    <scope>IDENTIFICATION</scope>
    <source>
        <strain evidence="2">Dongola</strain>
    </source>
</reference>
<dbReference type="EnsemblMetazoa" id="AARA000614-RA">
    <property type="protein sequence ID" value="AARA000614-PA"/>
    <property type="gene ID" value="AARA000614"/>
</dbReference>
<dbReference type="AlphaFoldDB" id="A0A182HHB1"/>
<organism evidence="2 3">
    <name type="scientific">Anopheles arabiensis</name>
    <name type="common">Mosquito</name>
    <dbReference type="NCBI Taxonomy" id="7173"/>
    <lineage>
        <taxon>Eukaryota</taxon>
        <taxon>Metazoa</taxon>
        <taxon>Ecdysozoa</taxon>
        <taxon>Arthropoda</taxon>
        <taxon>Hexapoda</taxon>
        <taxon>Insecta</taxon>
        <taxon>Pterygota</taxon>
        <taxon>Neoptera</taxon>
        <taxon>Endopterygota</taxon>
        <taxon>Diptera</taxon>
        <taxon>Nematocera</taxon>
        <taxon>Culicoidea</taxon>
        <taxon>Culicidae</taxon>
        <taxon>Anophelinae</taxon>
        <taxon>Anopheles</taxon>
    </lineage>
</organism>
<dbReference type="EMBL" id="APCN01002399">
    <property type="status" value="NOT_ANNOTATED_CDS"/>
    <property type="molecule type" value="Genomic_DNA"/>
</dbReference>
<evidence type="ECO:0000313" key="2">
    <source>
        <dbReference type="EnsemblMetazoa" id="AARA000614-PA"/>
    </source>
</evidence>
<feature type="compositionally biased region" description="Low complexity" evidence="1">
    <location>
        <begin position="31"/>
        <end position="43"/>
    </location>
</feature>
<keyword evidence="3" id="KW-1185">Reference proteome</keyword>
<sequence>MPILTNMSTIAAMMKKMVPLMQTAQTRETLPQAAQPDEQHEQQAQQLWSLSVPRCSWANGLGGGYRKGLVE</sequence>
<dbReference type="VEuPathDB" id="VectorBase:AARA000614"/>
<dbReference type="Proteomes" id="UP000075840">
    <property type="component" value="Unassembled WGS sequence"/>
</dbReference>